<reference evidence="1" key="1">
    <citation type="journal article" date="2013" name="J. Plant Res.">
        <title>Effect of fungi and light on seed germination of three Opuntia species from semiarid lands of central Mexico.</title>
        <authorList>
            <person name="Delgado-Sanchez P."/>
            <person name="Jimenez-Bremont J.F."/>
            <person name="Guerrero-Gonzalez Mde L."/>
            <person name="Flores J."/>
        </authorList>
    </citation>
    <scope>NUCLEOTIDE SEQUENCE</scope>
    <source>
        <tissue evidence="1">Cladode</tissue>
    </source>
</reference>
<name>A0A7C8ZI12_OPUST</name>
<protein>
    <submittedName>
        <fullName evidence="1">Uncharacterized protein</fullName>
    </submittedName>
</protein>
<proteinExistence type="predicted"/>
<evidence type="ECO:0000313" key="1">
    <source>
        <dbReference type="EMBL" id="MBA4642513.1"/>
    </source>
</evidence>
<accession>A0A7C8ZI12</accession>
<dbReference type="EMBL" id="GISG01128890">
    <property type="protein sequence ID" value="MBA4642513.1"/>
    <property type="molecule type" value="Transcribed_RNA"/>
</dbReference>
<organism evidence="1">
    <name type="scientific">Opuntia streptacantha</name>
    <name type="common">Prickly pear cactus</name>
    <name type="synonym">Opuntia cardona</name>
    <dbReference type="NCBI Taxonomy" id="393608"/>
    <lineage>
        <taxon>Eukaryota</taxon>
        <taxon>Viridiplantae</taxon>
        <taxon>Streptophyta</taxon>
        <taxon>Embryophyta</taxon>
        <taxon>Tracheophyta</taxon>
        <taxon>Spermatophyta</taxon>
        <taxon>Magnoliopsida</taxon>
        <taxon>eudicotyledons</taxon>
        <taxon>Gunneridae</taxon>
        <taxon>Pentapetalae</taxon>
        <taxon>Caryophyllales</taxon>
        <taxon>Cactineae</taxon>
        <taxon>Cactaceae</taxon>
        <taxon>Opuntioideae</taxon>
        <taxon>Opuntia</taxon>
    </lineage>
</organism>
<reference evidence="1" key="2">
    <citation type="submission" date="2020-07" db="EMBL/GenBank/DDBJ databases">
        <authorList>
            <person name="Vera ALvarez R."/>
            <person name="Arias-Moreno D.M."/>
            <person name="Jimenez-Jacinto V."/>
            <person name="Jimenez-Bremont J.F."/>
            <person name="Swaminathan K."/>
            <person name="Moose S.P."/>
            <person name="Guerrero-Gonzalez M.L."/>
            <person name="Marino-Ramirez L."/>
            <person name="Landsman D."/>
            <person name="Rodriguez-Kessler M."/>
            <person name="Delgado-Sanchez P."/>
        </authorList>
    </citation>
    <scope>NUCLEOTIDE SEQUENCE</scope>
    <source>
        <tissue evidence="1">Cladode</tissue>
    </source>
</reference>
<dbReference type="AlphaFoldDB" id="A0A7C8ZI12"/>
<sequence length="117" mass="12905">MKLFSNLKKLKIKNGAGRLGFHVCRHLPPLVSLCSRSPLSLSGSLSLSQSLSSPNSLDLTFPPLAVARLTVAGIRLSPEFTCHRHWNSHLLFLTVARIRICCLVEIRLSHPILCPAK</sequence>